<evidence type="ECO:0000313" key="2">
    <source>
        <dbReference type="EMBL" id="KAA1089751.1"/>
    </source>
</evidence>
<sequence length="214" mass="23459">MGGLHVNQEESLLVGGITSPAEEGILLVGEVVQPRRPGGHPPGRRGCTTSPARRESSWSTRLYNLVDQEDSLLVGEAVPPRRTASEYPYCVIDETGEVALRADAWVTGTSGSLYLFSPEPFRDNSEYAKRISAANREARSTRLYNLVDQEDSLLAGEAVQPRRPGGSPPGRRGCTTSPTWRESFRPARLYSLADQEGVLLVDEVVQPRRLGLRS</sequence>
<evidence type="ECO:0000256" key="1">
    <source>
        <dbReference type="SAM" id="MobiDB-lite"/>
    </source>
</evidence>
<dbReference type="EMBL" id="VSWC01000093">
    <property type="protein sequence ID" value="KAA1089751.1"/>
    <property type="molecule type" value="Genomic_DNA"/>
</dbReference>
<name>A0A5B0NKG5_PUCGR</name>
<dbReference type="Proteomes" id="UP000324748">
    <property type="component" value="Unassembled WGS sequence"/>
</dbReference>
<gene>
    <name evidence="2" type="primary">GYS1_3</name>
    <name evidence="2" type="ORF">PGT21_028849</name>
</gene>
<proteinExistence type="predicted"/>
<organism evidence="2 3">
    <name type="scientific">Puccinia graminis f. sp. tritici</name>
    <dbReference type="NCBI Taxonomy" id="56615"/>
    <lineage>
        <taxon>Eukaryota</taxon>
        <taxon>Fungi</taxon>
        <taxon>Dikarya</taxon>
        <taxon>Basidiomycota</taxon>
        <taxon>Pucciniomycotina</taxon>
        <taxon>Pucciniomycetes</taxon>
        <taxon>Pucciniales</taxon>
        <taxon>Pucciniaceae</taxon>
        <taxon>Puccinia</taxon>
    </lineage>
</organism>
<feature type="region of interest" description="Disordered" evidence="1">
    <location>
        <begin position="33"/>
        <end position="55"/>
    </location>
</feature>
<feature type="compositionally biased region" description="Low complexity" evidence="1">
    <location>
        <begin position="161"/>
        <end position="173"/>
    </location>
</feature>
<dbReference type="AlphaFoldDB" id="A0A5B0NKG5"/>
<comment type="caution">
    <text evidence="2">The sequence shown here is derived from an EMBL/GenBank/DDBJ whole genome shotgun (WGS) entry which is preliminary data.</text>
</comment>
<protein>
    <submittedName>
        <fullName evidence="2">Glycogen(Starch) synthase</fullName>
    </submittedName>
</protein>
<evidence type="ECO:0000313" key="3">
    <source>
        <dbReference type="Proteomes" id="UP000324748"/>
    </source>
</evidence>
<keyword evidence="3" id="KW-1185">Reference proteome</keyword>
<reference evidence="2 3" key="1">
    <citation type="submission" date="2019-05" db="EMBL/GenBank/DDBJ databases">
        <title>Emergence of the Ug99 lineage of the wheat stem rust pathogen through somatic hybridization.</title>
        <authorList>
            <person name="Li F."/>
            <person name="Upadhyaya N.M."/>
            <person name="Sperschneider J."/>
            <person name="Matny O."/>
            <person name="Nguyen-Phuc H."/>
            <person name="Mago R."/>
            <person name="Raley C."/>
            <person name="Miller M.E."/>
            <person name="Silverstein K.A.T."/>
            <person name="Henningsen E."/>
            <person name="Hirsch C.D."/>
            <person name="Visser B."/>
            <person name="Pretorius Z.A."/>
            <person name="Steffenson B.J."/>
            <person name="Schwessinger B."/>
            <person name="Dodds P.N."/>
            <person name="Figueroa M."/>
        </authorList>
    </citation>
    <scope>NUCLEOTIDE SEQUENCE [LARGE SCALE GENOMIC DNA]</scope>
    <source>
        <strain evidence="2">21-0</strain>
    </source>
</reference>
<accession>A0A5B0NKG5</accession>
<feature type="region of interest" description="Disordered" evidence="1">
    <location>
        <begin position="156"/>
        <end position="179"/>
    </location>
</feature>